<dbReference type="InterPro" id="IPR050065">
    <property type="entry name" value="GlmU-like"/>
</dbReference>
<dbReference type="AlphaFoldDB" id="A9A1T4"/>
<dbReference type="Pfam" id="PF12804">
    <property type="entry name" value="NTP_transf_3"/>
    <property type="match status" value="1"/>
</dbReference>
<protein>
    <submittedName>
        <fullName evidence="4">Sugar nucleotidyltransferase-like protein</fullName>
    </submittedName>
</protein>
<dbReference type="STRING" id="436308.Nmar_0157"/>
<organism evidence="4 5">
    <name type="scientific">Nitrosopumilus maritimus (strain SCM1)</name>
    <dbReference type="NCBI Taxonomy" id="436308"/>
    <lineage>
        <taxon>Archaea</taxon>
        <taxon>Nitrososphaerota</taxon>
        <taxon>Nitrososphaeria</taxon>
        <taxon>Nitrosopumilales</taxon>
        <taxon>Nitrosopumilaceae</taxon>
        <taxon>Nitrosopumilus</taxon>
    </lineage>
</organism>
<dbReference type="EMBL" id="CP000866">
    <property type="protein sequence ID" value="ABX12055.1"/>
    <property type="molecule type" value="Genomic_DNA"/>
</dbReference>
<keyword evidence="5" id="KW-1185">Reference proteome</keyword>
<evidence type="ECO:0000256" key="2">
    <source>
        <dbReference type="ARBA" id="ARBA00022695"/>
    </source>
</evidence>
<keyword evidence="1" id="KW-0808">Transferase</keyword>
<sequence>MKVIIIAAGKGQRISKEFKEIPKSLIPVNGKTILERQIKAFESNNISEIIVISGKHNQFDNKGMKIVKDFENEKHDILGSLMVAKNFLQGEVIILYSDIIFDENIIHQILNTTKDIAIAIDLDWKKSYEGRTEHPFSEAENVLLDKKNNIVEIKKNIQSTSNIVGEFLGIIKMSEHGTKVFLEKIDYLQKNHTGKFHNAVSLEKGYLTDMIQELINNSIQVSPIFISGKWCEIDTKQDLNRAEELFK</sequence>
<evidence type="ECO:0000259" key="3">
    <source>
        <dbReference type="Pfam" id="PF12804"/>
    </source>
</evidence>
<evidence type="ECO:0000313" key="4">
    <source>
        <dbReference type="EMBL" id="ABX12055.1"/>
    </source>
</evidence>
<dbReference type="InParanoid" id="A9A1T4"/>
<dbReference type="KEGG" id="nmr:Nmar_0157"/>
<dbReference type="RefSeq" id="WP_012214542.1">
    <property type="nucleotide sequence ID" value="NC_010085.1"/>
</dbReference>
<dbReference type="HOGENOM" id="CLU_029499_5_1_2"/>
<dbReference type="GeneID" id="5774488"/>
<dbReference type="InterPro" id="IPR025877">
    <property type="entry name" value="MobA-like_NTP_Trfase"/>
</dbReference>
<reference evidence="4 5" key="1">
    <citation type="journal article" date="2010" name="Proc. Natl. Acad. Sci. U.S.A.">
        <title>Nitrosopumilus maritimus genome reveals unique mechanisms for nitrification and autotrophy in globally distributed marine crenarchaea.</title>
        <authorList>
            <person name="Walker C.B."/>
            <person name="de la Torre J.R."/>
            <person name="Klotz M.G."/>
            <person name="Urakawa H."/>
            <person name="Pinel N."/>
            <person name="Arp D.J."/>
            <person name="Brochier-Armanet C."/>
            <person name="Chain P.S."/>
            <person name="Chan P.P."/>
            <person name="Gollabgir A."/>
            <person name="Hemp J."/>
            <person name="Hugler M."/>
            <person name="Karr E.A."/>
            <person name="Konneke M."/>
            <person name="Shin M."/>
            <person name="Lawton T.J."/>
            <person name="Lowe T."/>
            <person name="Martens-Habbena W."/>
            <person name="Sayavedra-Soto L.A."/>
            <person name="Lang D."/>
            <person name="Sievert S.M."/>
            <person name="Rosenzweig A.C."/>
            <person name="Manning G."/>
            <person name="Stahl D.A."/>
        </authorList>
    </citation>
    <scope>NUCLEOTIDE SEQUENCE [LARGE SCALE GENOMIC DNA]</scope>
    <source>
        <strain evidence="4 5">SCM1</strain>
    </source>
</reference>
<accession>A9A1T4</accession>
<dbReference type="PANTHER" id="PTHR43584">
    <property type="entry name" value="NUCLEOTIDYL TRANSFERASE"/>
    <property type="match status" value="1"/>
</dbReference>
<evidence type="ECO:0000313" key="5">
    <source>
        <dbReference type="Proteomes" id="UP000000792"/>
    </source>
</evidence>
<dbReference type="GO" id="GO:0016779">
    <property type="term" value="F:nucleotidyltransferase activity"/>
    <property type="evidence" value="ECO:0007669"/>
    <property type="project" value="UniProtKB-KW"/>
</dbReference>
<feature type="domain" description="MobA-like NTP transferase" evidence="3">
    <location>
        <begin position="3"/>
        <end position="118"/>
    </location>
</feature>
<evidence type="ECO:0000256" key="1">
    <source>
        <dbReference type="ARBA" id="ARBA00022679"/>
    </source>
</evidence>
<dbReference type="CDD" id="cd02523">
    <property type="entry name" value="PC_cytidylyltransferase"/>
    <property type="match status" value="1"/>
</dbReference>
<dbReference type="EnsemblBacteria" id="ABX12055">
    <property type="protein sequence ID" value="ABX12055"/>
    <property type="gene ID" value="Nmar_0157"/>
</dbReference>
<dbReference type="eggNOG" id="arCOG00673">
    <property type="taxonomic scope" value="Archaea"/>
</dbReference>
<dbReference type="PhylomeDB" id="A9A1T4"/>
<dbReference type="OrthoDB" id="25155at2157"/>
<dbReference type="Proteomes" id="UP000000792">
    <property type="component" value="Chromosome"/>
</dbReference>
<name>A9A1T4_NITMS</name>
<dbReference type="InterPro" id="IPR029044">
    <property type="entry name" value="Nucleotide-diphossugar_trans"/>
</dbReference>
<keyword evidence="2" id="KW-0548">Nucleotidyltransferase</keyword>
<dbReference type="PANTHER" id="PTHR43584:SF8">
    <property type="entry name" value="N-ACETYLMURAMATE ALPHA-1-PHOSPHATE URIDYLYLTRANSFERASE"/>
    <property type="match status" value="1"/>
</dbReference>
<proteinExistence type="predicted"/>
<gene>
    <name evidence="4" type="ordered locus">Nmar_0157</name>
</gene>
<dbReference type="SUPFAM" id="SSF53448">
    <property type="entry name" value="Nucleotide-diphospho-sugar transferases"/>
    <property type="match status" value="1"/>
</dbReference>
<dbReference type="Gene3D" id="3.90.550.10">
    <property type="entry name" value="Spore Coat Polysaccharide Biosynthesis Protein SpsA, Chain A"/>
    <property type="match status" value="1"/>
</dbReference>